<evidence type="ECO:0000313" key="1">
    <source>
        <dbReference type="EMBL" id="EAX47551.1"/>
    </source>
</evidence>
<dbReference type="EMBL" id="AAWL01000009">
    <property type="protein sequence ID" value="EAX47551.1"/>
    <property type="molecule type" value="Genomic_DNA"/>
</dbReference>
<name>A1HR53_9FIRM</name>
<reference evidence="1 2" key="1">
    <citation type="submission" date="2007-01" db="EMBL/GenBank/DDBJ databases">
        <title>Annotation of the draft genome assembly of Thermosinus carboxydivorans Nor1.</title>
        <authorList>
            <consortium name="US DOE Joint Genome Institute (JGI-ORNL)"/>
            <person name="Larimer F."/>
            <person name="Land M."/>
            <person name="Hauser L."/>
        </authorList>
    </citation>
    <scope>NUCLEOTIDE SEQUENCE [LARGE SCALE GENOMIC DNA]</scope>
    <source>
        <strain evidence="1 2">Nor1</strain>
    </source>
</reference>
<sequence>MAVSQVPAALVPKIWSKALWVEALKESYFEKFIGEDENSIIQRNTDLEKEPGDTVTFGLLMQLTGTGVDGDNVLEGNEESMVFYDMSVTIDQKRHGVRLAGLLAEQKSPYEMRNRAKNLLKNWLAQYRDKKFFSVLTASPSANRVLYAGGKTAENQITDNDKLTLDLISLAKRKAQLAKPMLRPVMVNGEPHFVAVFHPWQIRDLKSDANYKDAVLNAAERGKNNPLFTGAIAMWDGVIIHEHPWVPITATGATGANVGHGLFLGAQAAVEAVAKKMYWREKAFDYDNQQGFAIGIIHGVAKSKYNGEDFGCISILTGAKAE</sequence>
<proteinExistence type="predicted"/>
<gene>
    <name evidence="1" type="ORF">TcarDRAFT_1286</name>
</gene>
<comment type="caution">
    <text evidence="1">The sequence shown here is derived from an EMBL/GenBank/DDBJ whole genome shotgun (WGS) entry which is preliminary data.</text>
</comment>
<dbReference type="Pfam" id="PF13252">
    <property type="entry name" value="Phage_capsid_3"/>
    <property type="match status" value="1"/>
</dbReference>
<dbReference type="RefSeq" id="WP_007289502.1">
    <property type="nucleotide sequence ID" value="NZ_AAWL01000009.1"/>
</dbReference>
<dbReference type="eggNOG" id="ENOG502ZB2Y">
    <property type="taxonomic scope" value="Bacteria"/>
</dbReference>
<protein>
    <submittedName>
        <fullName evidence="1">Conserved hypothetical genomic island protein</fullName>
    </submittedName>
</protein>
<dbReference type="NCBIfam" id="TIGR04387">
    <property type="entry name" value="capsid_maj_N4"/>
    <property type="match status" value="1"/>
</dbReference>
<dbReference type="OrthoDB" id="8877014at2"/>
<keyword evidence="2" id="KW-1185">Reference proteome</keyword>
<evidence type="ECO:0000313" key="2">
    <source>
        <dbReference type="Proteomes" id="UP000005139"/>
    </source>
</evidence>
<accession>A1HR53</accession>
<dbReference type="Proteomes" id="UP000005139">
    <property type="component" value="Unassembled WGS sequence"/>
</dbReference>
<reference evidence="1 2" key="2">
    <citation type="submission" date="2007-01" db="EMBL/GenBank/DDBJ databases">
        <title>Sequencing of the draft genome and assembly of Thermosinus carboxydivorans Nor1.</title>
        <authorList>
            <consortium name="US DOE Joint Genome Institute (JGI-PGF)"/>
            <person name="Copeland A."/>
            <person name="Lucas S."/>
            <person name="Lapidus A."/>
            <person name="Barry K."/>
            <person name="Glavina del Rio T."/>
            <person name="Dalin E."/>
            <person name="Tice H."/>
            <person name="Bruce D."/>
            <person name="Pitluck S."/>
            <person name="Richardson P."/>
        </authorList>
    </citation>
    <scope>NUCLEOTIDE SEQUENCE [LARGE SCALE GENOMIC DNA]</scope>
    <source>
        <strain evidence="1 2">Nor1</strain>
    </source>
</reference>
<organism evidence="1 2">
    <name type="scientific">Thermosinus carboxydivorans Nor1</name>
    <dbReference type="NCBI Taxonomy" id="401526"/>
    <lineage>
        <taxon>Bacteria</taxon>
        <taxon>Bacillati</taxon>
        <taxon>Bacillota</taxon>
        <taxon>Negativicutes</taxon>
        <taxon>Selenomonadales</taxon>
        <taxon>Sporomusaceae</taxon>
        <taxon>Thermosinus</taxon>
    </lineage>
</organism>
<dbReference type="InterPro" id="IPR025267">
    <property type="entry name" value="ORF017-like"/>
</dbReference>
<dbReference type="AlphaFoldDB" id="A1HR53"/>